<name>A0ABU8SFV3_9LACO</name>
<dbReference type="InterPro" id="IPR018476">
    <property type="entry name" value="GlyceroP-diester-Pdiesterase_M"/>
</dbReference>
<dbReference type="PANTHER" id="PTHR46211:SF8">
    <property type="entry name" value="PHOSPHODIESTERASE"/>
    <property type="match status" value="1"/>
</dbReference>
<gene>
    <name evidence="3" type="ORF">R4Y45_03080</name>
</gene>
<dbReference type="PROSITE" id="PS51704">
    <property type="entry name" value="GP_PDE"/>
    <property type="match status" value="1"/>
</dbReference>
<sequence>MSVIESVRATLKELRKNFSIIVLLYLVVDIILLGLIVPFTNAATSFLAKLFEVEYIAYDNILAIISHDILFIIVMLLLLLGILFIVFLQFSVLLNGIRQIVHLNQINLETLCQDVKNSLRSLNLKTIPFFIFYALVIIPFSDFIFSSPLLSKVKIPQFVMLFITQNPVIALVLVILTGILIYVEVRFVLLLPIMSFNWRRPKRLIRNCLKATQRSFWKILLRILIPAGIFAVINLVLMALWIVLSIVTEQLIPQYAFVFGQVLLVLIQLTQVITTILSTASVMIVLLQLYEEKEDIVAKNVNYQINYSEISKQKLIYRLFIGLSILLIAVRVTYSNYSYLKNPGFNNVTIISHRGLDEDNGVQNTIPALMYVIPEKPDYVEMDIHMTKDHQFVVMHDNNLSALTGTNAHVHDLTLAELKKLTVSENNQHAPLASFDEYLQTANQYNQKLLIEIKTDKGDNPTEVVNVFNQKYQQDVLQHHHKIHSLSAKVVTELKKINSKFDVNYITTYNIFTPTLEVNGYSMESSTLNRYLVLKAHQNHQNVYAWDINDVADIHLMMLYRVDGLITDNLKEVKENVNELKNATSITQKLVIYIGEINGLKNYLVN</sequence>
<organism evidence="3 4">
    <name type="scientific">Holzapfeliella saturejae</name>
    <dbReference type="NCBI Taxonomy" id="3082953"/>
    <lineage>
        <taxon>Bacteria</taxon>
        <taxon>Bacillati</taxon>
        <taxon>Bacillota</taxon>
        <taxon>Bacilli</taxon>
        <taxon>Lactobacillales</taxon>
        <taxon>Lactobacillaceae</taxon>
        <taxon>Holzapfeliella</taxon>
    </lineage>
</organism>
<evidence type="ECO:0000256" key="1">
    <source>
        <dbReference type="SAM" id="Phobius"/>
    </source>
</evidence>
<comment type="caution">
    <text evidence="3">The sequence shown here is derived from an EMBL/GenBank/DDBJ whole genome shotgun (WGS) entry which is preliminary data.</text>
</comment>
<feature type="transmembrane region" description="Helical" evidence="1">
    <location>
        <begin position="20"/>
        <end position="41"/>
    </location>
</feature>
<feature type="transmembrane region" description="Helical" evidence="1">
    <location>
        <begin position="169"/>
        <end position="198"/>
    </location>
</feature>
<dbReference type="Proteomes" id="UP001377804">
    <property type="component" value="Unassembled WGS sequence"/>
</dbReference>
<dbReference type="Pfam" id="PF10110">
    <property type="entry name" value="GPDPase_memb"/>
    <property type="match status" value="1"/>
</dbReference>
<reference evidence="3 4" key="1">
    <citation type="submission" date="2023-10" db="EMBL/GenBank/DDBJ databases">
        <title>Holzapfeliella saturejae sp. nov. isolated from Satureja montana flowers.</title>
        <authorList>
            <person name="Alcantara C."/>
            <person name="Zuniga M."/>
            <person name="Landete J.M."/>
            <person name="Monedero V."/>
        </authorList>
    </citation>
    <scope>NUCLEOTIDE SEQUENCE [LARGE SCALE GENOMIC DNA]</scope>
    <source>
        <strain evidence="3 4">He02</strain>
    </source>
</reference>
<dbReference type="SUPFAM" id="SSF51695">
    <property type="entry name" value="PLC-like phosphodiesterases"/>
    <property type="match status" value="1"/>
</dbReference>
<protein>
    <submittedName>
        <fullName evidence="3">Glycerophosphodiester phosphodiesterase</fullName>
    </submittedName>
</protein>
<accession>A0ABU8SFV3</accession>
<dbReference type="PANTHER" id="PTHR46211">
    <property type="entry name" value="GLYCEROPHOSPHORYL DIESTER PHOSPHODIESTERASE"/>
    <property type="match status" value="1"/>
</dbReference>
<dbReference type="Pfam" id="PF03009">
    <property type="entry name" value="GDPD"/>
    <property type="match status" value="1"/>
</dbReference>
<dbReference type="Gene3D" id="3.20.20.190">
    <property type="entry name" value="Phosphatidylinositol (PI) phosphodiesterase"/>
    <property type="match status" value="1"/>
</dbReference>
<evidence type="ECO:0000259" key="2">
    <source>
        <dbReference type="PROSITE" id="PS51704"/>
    </source>
</evidence>
<feature type="domain" description="GP-PDE" evidence="2">
    <location>
        <begin position="348"/>
        <end position="577"/>
    </location>
</feature>
<feature type="transmembrane region" description="Helical" evidence="1">
    <location>
        <begin position="126"/>
        <end position="149"/>
    </location>
</feature>
<dbReference type="RefSeq" id="WP_339969169.1">
    <property type="nucleotide sequence ID" value="NZ_JAWMWG010000001.1"/>
</dbReference>
<dbReference type="EMBL" id="JAWMWG010000001">
    <property type="protein sequence ID" value="MEJ6348211.1"/>
    <property type="molecule type" value="Genomic_DNA"/>
</dbReference>
<keyword evidence="1" id="KW-1133">Transmembrane helix</keyword>
<dbReference type="InterPro" id="IPR030395">
    <property type="entry name" value="GP_PDE_dom"/>
</dbReference>
<proteinExistence type="predicted"/>
<dbReference type="InterPro" id="IPR017946">
    <property type="entry name" value="PLC-like_Pdiesterase_TIM-brl"/>
</dbReference>
<feature type="transmembrane region" description="Helical" evidence="1">
    <location>
        <begin position="256"/>
        <end position="289"/>
    </location>
</feature>
<feature type="transmembrane region" description="Helical" evidence="1">
    <location>
        <begin position="315"/>
        <end position="334"/>
    </location>
</feature>
<dbReference type="CDD" id="cd08579">
    <property type="entry name" value="GDPD_memb_like"/>
    <property type="match status" value="1"/>
</dbReference>
<keyword evidence="1" id="KW-0812">Transmembrane</keyword>
<keyword evidence="4" id="KW-1185">Reference proteome</keyword>
<evidence type="ECO:0000313" key="3">
    <source>
        <dbReference type="EMBL" id="MEJ6348211.1"/>
    </source>
</evidence>
<feature type="transmembrane region" description="Helical" evidence="1">
    <location>
        <begin position="219"/>
        <end position="244"/>
    </location>
</feature>
<evidence type="ECO:0000313" key="4">
    <source>
        <dbReference type="Proteomes" id="UP001377804"/>
    </source>
</evidence>
<feature type="transmembrane region" description="Helical" evidence="1">
    <location>
        <begin position="61"/>
        <end position="88"/>
    </location>
</feature>
<keyword evidence="1" id="KW-0472">Membrane</keyword>